<evidence type="ECO:0000313" key="1">
    <source>
        <dbReference type="EMBL" id="MFD2568770.1"/>
    </source>
</evidence>
<dbReference type="EMBL" id="JBHULH010000012">
    <property type="protein sequence ID" value="MFD2568770.1"/>
    <property type="molecule type" value="Genomic_DNA"/>
</dbReference>
<dbReference type="Proteomes" id="UP001597508">
    <property type="component" value="Unassembled WGS sequence"/>
</dbReference>
<gene>
    <name evidence="1" type="ORF">ACFSRZ_15450</name>
</gene>
<dbReference type="RefSeq" id="WP_379667477.1">
    <property type="nucleotide sequence ID" value="NZ_JBHULH010000012.1"/>
</dbReference>
<keyword evidence="2" id="KW-1185">Reference proteome</keyword>
<organism evidence="1 2">
    <name type="scientific">Pseudotenacibaculum haliotis</name>
    <dbReference type="NCBI Taxonomy" id="1862138"/>
    <lineage>
        <taxon>Bacteria</taxon>
        <taxon>Pseudomonadati</taxon>
        <taxon>Bacteroidota</taxon>
        <taxon>Flavobacteriia</taxon>
        <taxon>Flavobacteriales</taxon>
        <taxon>Flavobacteriaceae</taxon>
        <taxon>Pseudotenacibaculum</taxon>
    </lineage>
</organism>
<accession>A0ABW5LVI8</accession>
<reference evidence="2" key="1">
    <citation type="journal article" date="2019" name="Int. J. Syst. Evol. Microbiol.">
        <title>The Global Catalogue of Microorganisms (GCM) 10K type strain sequencing project: providing services to taxonomists for standard genome sequencing and annotation.</title>
        <authorList>
            <consortium name="The Broad Institute Genomics Platform"/>
            <consortium name="The Broad Institute Genome Sequencing Center for Infectious Disease"/>
            <person name="Wu L."/>
            <person name="Ma J."/>
        </authorList>
    </citation>
    <scope>NUCLEOTIDE SEQUENCE [LARGE SCALE GENOMIC DNA]</scope>
    <source>
        <strain evidence="2">KCTC 52127</strain>
    </source>
</reference>
<sequence>MTVITTDLLKDYIYERISDIDDENILMAIKTLIDNINSTPEDHITEKEDFNSYIKEWLKDMN</sequence>
<name>A0ABW5LVI8_9FLAO</name>
<evidence type="ECO:0000313" key="2">
    <source>
        <dbReference type="Proteomes" id="UP001597508"/>
    </source>
</evidence>
<comment type="caution">
    <text evidence="1">The sequence shown here is derived from an EMBL/GenBank/DDBJ whole genome shotgun (WGS) entry which is preliminary data.</text>
</comment>
<proteinExistence type="predicted"/>
<protein>
    <submittedName>
        <fullName evidence="1">Uncharacterized protein</fullName>
    </submittedName>
</protein>